<sequence>MSIDGSGQIYQTLITNDGSKSVLLLYQSVTKFRGQTLLVFQMVTEEHDAYTSQYTLRGFLRLGAPSPDQVVTDDSEALLLATTLAFKDRRLEAYFETCFIQASSSEKISDNICIIRIDIAYLIHAVTKWACFSGVSPATEYFFVRCIGLLTSVQTILELRELCTHIFQMSLTQRKLTQPSESGNYPNGYFCPEFGTRLMTYSKRLMCWTTIMPYLFYGNNKEKFNESCVSTSARSESYFRALKISVLQR</sequence>
<reference evidence="1 2" key="1">
    <citation type="submission" date="2020-08" db="EMBL/GenBank/DDBJ databases">
        <title>Aphidius gifuensis genome sequencing and assembly.</title>
        <authorList>
            <person name="Du Z."/>
        </authorList>
    </citation>
    <scope>NUCLEOTIDE SEQUENCE [LARGE SCALE GENOMIC DNA]</scope>
    <source>
        <strain evidence="1">YNYX2018</strain>
        <tissue evidence="1">Adults</tissue>
    </source>
</reference>
<gene>
    <name evidence="1" type="ORF">HCN44_009104</name>
</gene>
<name>A0A834XR20_APHGI</name>
<proteinExistence type="predicted"/>
<dbReference type="EMBL" id="JACMRX010000005">
    <property type="protein sequence ID" value="KAF7990115.1"/>
    <property type="molecule type" value="Genomic_DNA"/>
</dbReference>
<evidence type="ECO:0000313" key="2">
    <source>
        <dbReference type="Proteomes" id="UP000639338"/>
    </source>
</evidence>
<evidence type="ECO:0000313" key="1">
    <source>
        <dbReference type="EMBL" id="KAF7990115.1"/>
    </source>
</evidence>
<protein>
    <submittedName>
        <fullName evidence="1">Uncharacterized protein</fullName>
    </submittedName>
</protein>
<comment type="caution">
    <text evidence="1">The sequence shown here is derived from an EMBL/GenBank/DDBJ whole genome shotgun (WGS) entry which is preliminary data.</text>
</comment>
<dbReference type="Proteomes" id="UP000639338">
    <property type="component" value="Unassembled WGS sequence"/>
</dbReference>
<accession>A0A834XR20</accession>
<keyword evidence="2" id="KW-1185">Reference proteome</keyword>
<dbReference type="AlphaFoldDB" id="A0A834XR20"/>
<organism evidence="1 2">
    <name type="scientific">Aphidius gifuensis</name>
    <name type="common">Parasitoid wasp</name>
    <dbReference type="NCBI Taxonomy" id="684658"/>
    <lineage>
        <taxon>Eukaryota</taxon>
        <taxon>Metazoa</taxon>
        <taxon>Ecdysozoa</taxon>
        <taxon>Arthropoda</taxon>
        <taxon>Hexapoda</taxon>
        <taxon>Insecta</taxon>
        <taxon>Pterygota</taxon>
        <taxon>Neoptera</taxon>
        <taxon>Endopterygota</taxon>
        <taxon>Hymenoptera</taxon>
        <taxon>Apocrita</taxon>
        <taxon>Ichneumonoidea</taxon>
        <taxon>Braconidae</taxon>
        <taxon>Aphidiinae</taxon>
        <taxon>Aphidius</taxon>
    </lineage>
</organism>